<protein>
    <submittedName>
        <fullName evidence="1">Uncharacterized protein</fullName>
    </submittedName>
</protein>
<dbReference type="RefSeq" id="YP_002515967.1">
    <property type="nucleotide sequence ID" value="NC_011916.1"/>
</dbReference>
<sequence>MPVLSSFSLPAFIEDIPTDTPENKALNAELKWRWNVNVTGWIAQAMPGAPCYFYDPTTTDIPTGTGSAPVTWNAFPGRLQQFYSASPPNTPANPYKLPQDQIYSLADTGYYLTGDGGKATFQNIPAALCPEADWTGDLKTFGPYGPRGWLDEYCEWSAARDANGNLVRIDFACENPEYWTTLWKVSPETVAGLYQSILNWDSPAERQVSVALEDLQLSVGGKAVIDPETGRPAYNPLNKWNSGPVAVRIGEPSGFSGGALHLTSTPNTLQTELGLAGASTVQFSSGNSDQQALICCGQFGQEYRHSDPHIGQSVNAVVAGALTGGAPQLLCLADPVGLYIQPLNNPLLFTFGPAINPGNLPGGAQASDIFQIVRGAASVTDPVTGQPFPGAMILHVVCQIPSVWLAAYPDMTLADIQIGGAPITWAGQVATQFNIGLYARPLSAGSTPPTEQCASGLQSPSQPLQSLIFTSLWDAYYNQVEIAPTGQTMSLASNTTFIAPCLVADGQAKALTLTVVNPSQSSPLPKVAVLLADGSGPDPDITVSVEGTSQADYAVPGNSYPGSYTALALQVTISPKAAAGLRGVMVTDPSGVSSSLPAALYILDAE</sequence>
<dbReference type="KEGG" id="ccs:CCNA_00594"/>
<dbReference type="Proteomes" id="UP000001364">
    <property type="component" value="Chromosome"/>
</dbReference>
<gene>
    <name evidence="1" type="ordered locus">CCNA_00594</name>
</gene>
<dbReference type="EMBL" id="CP001340">
    <property type="protein sequence ID" value="ACL94059.1"/>
    <property type="molecule type" value="Genomic_DNA"/>
</dbReference>
<dbReference type="AlphaFoldDB" id="A0A0H3C660"/>
<name>A0A0H3C660_CAUVN</name>
<reference evidence="1 2" key="1">
    <citation type="journal article" date="2010" name="J. Bacteriol.">
        <title>The genetic basis of laboratory adaptation in Caulobacter crescentus.</title>
        <authorList>
            <person name="Marks M.E."/>
            <person name="Castro-Rojas C.M."/>
            <person name="Teiling C."/>
            <person name="Du L."/>
            <person name="Kapatral V."/>
            <person name="Walunas T.L."/>
            <person name="Crosson S."/>
        </authorList>
    </citation>
    <scope>NUCLEOTIDE SEQUENCE [LARGE SCALE GENOMIC DNA]</scope>
    <source>
        <strain evidence="2">NA1000 / CB15N</strain>
    </source>
</reference>
<dbReference type="RefSeq" id="WP_010918446.1">
    <property type="nucleotide sequence ID" value="NC_011916.1"/>
</dbReference>
<dbReference type="HOGENOM" id="CLU_035126_0_0_5"/>
<evidence type="ECO:0000313" key="2">
    <source>
        <dbReference type="Proteomes" id="UP000001364"/>
    </source>
</evidence>
<dbReference type="GeneID" id="7329993"/>
<accession>A0A0H3C660</accession>
<dbReference type="OrthoDB" id="226361at2"/>
<keyword evidence="2" id="KW-1185">Reference proteome</keyword>
<dbReference type="PATRIC" id="fig|565050.3.peg.586"/>
<proteinExistence type="predicted"/>
<evidence type="ECO:0000313" key="1">
    <source>
        <dbReference type="EMBL" id="ACL94059.1"/>
    </source>
</evidence>
<organism evidence="1 2">
    <name type="scientific">Caulobacter vibrioides (strain NA1000 / CB15N)</name>
    <name type="common">Caulobacter crescentus</name>
    <dbReference type="NCBI Taxonomy" id="565050"/>
    <lineage>
        <taxon>Bacteria</taxon>
        <taxon>Pseudomonadati</taxon>
        <taxon>Pseudomonadota</taxon>
        <taxon>Alphaproteobacteria</taxon>
        <taxon>Caulobacterales</taxon>
        <taxon>Caulobacteraceae</taxon>
        <taxon>Caulobacter</taxon>
    </lineage>
</organism>